<protein>
    <submittedName>
        <fullName evidence="2">DUF4347 domain-containing protein</fullName>
    </submittedName>
</protein>
<dbReference type="InterPro" id="IPR025592">
    <property type="entry name" value="DUF4347"/>
</dbReference>
<dbReference type="Pfam" id="PF14252">
    <property type="entry name" value="DUF4347"/>
    <property type="match status" value="1"/>
</dbReference>
<sequence length="220" mass="22897">ALNADGEILVYGCSIAQGSDGAALIGALAKDTQHAVAGSTDPTGAAALGGNWTLEYSTDKLHVAALDLVGYDGLLTRPVSGTTTFDSIDGSNITVPTGQSSLTAPNYLGWDFTMQMNSPSDGQNEMIIVEKDGSSTAETVDALSDGIKQIIYFSVKSNDGSLFTLNSIGVVMNGYDSGFSTGSVTLTGYLNGSAVSGAVLTLNVDDVLQHWQYVHVRRVF</sequence>
<feature type="non-terminal residue" evidence="2">
    <location>
        <position position="1"/>
    </location>
</feature>
<evidence type="ECO:0000259" key="1">
    <source>
        <dbReference type="Pfam" id="PF14252"/>
    </source>
</evidence>
<feature type="domain" description="DUF4347" evidence="1">
    <location>
        <begin position="1"/>
        <end position="62"/>
    </location>
</feature>
<evidence type="ECO:0000313" key="2">
    <source>
        <dbReference type="EMBL" id="HAT3580923.1"/>
    </source>
</evidence>
<organism evidence="2 3">
    <name type="scientific">Kluyvera intermedia</name>
    <name type="common">Enterobacter intermedius</name>
    <dbReference type="NCBI Taxonomy" id="61648"/>
    <lineage>
        <taxon>Bacteria</taxon>
        <taxon>Pseudomonadati</taxon>
        <taxon>Pseudomonadota</taxon>
        <taxon>Gammaproteobacteria</taxon>
        <taxon>Enterobacterales</taxon>
        <taxon>Enterobacteriaceae</taxon>
        <taxon>Kluyvera</taxon>
    </lineage>
</organism>
<dbReference type="EMBL" id="DACSUM010000007">
    <property type="protein sequence ID" value="HAT3580923.1"/>
    <property type="molecule type" value="Genomic_DNA"/>
</dbReference>
<reference evidence="2" key="2">
    <citation type="submission" date="2020-10" db="EMBL/GenBank/DDBJ databases">
        <authorList>
            <consortium name="NCBI Pathogen Detection Project"/>
        </authorList>
    </citation>
    <scope>NUCLEOTIDE SEQUENCE</scope>
    <source>
        <strain evidence="2">CAVp300</strain>
    </source>
</reference>
<proteinExistence type="predicted"/>
<accession>A0A9P3T6F2</accession>
<dbReference type="AlphaFoldDB" id="A0A9P3T6F2"/>
<gene>
    <name evidence="2" type="ORF">I8531_001192</name>
</gene>
<reference evidence="2" key="1">
    <citation type="journal article" date="2018" name="Genome Biol.">
        <title>SKESA: strategic k-mer extension for scrupulous assemblies.</title>
        <authorList>
            <person name="Souvorov A."/>
            <person name="Agarwala R."/>
            <person name="Lipman D.J."/>
        </authorList>
    </citation>
    <scope>NUCLEOTIDE SEQUENCE</scope>
    <source>
        <strain evidence="2">CAVp300</strain>
    </source>
</reference>
<name>A0A9P3T6F2_KLUIN</name>
<comment type="caution">
    <text evidence="2">The sequence shown here is derived from an EMBL/GenBank/DDBJ whole genome shotgun (WGS) entry which is preliminary data.</text>
</comment>
<dbReference type="Proteomes" id="UP000867740">
    <property type="component" value="Unassembled WGS sequence"/>
</dbReference>
<evidence type="ECO:0000313" key="3">
    <source>
        <dbReference type="Proteomes" id="UP000867740"/>
    </source>
</evidence>